<dbReference type="AlphaFoldDB" id="A0A0L0SXS0"/>
<gene>
    <name evidence="2" type="ORF">AMAG_19653</name>
</gene>
<dbReference type="EMBL" id="GG745352">
    <property type="protein sequence ID" value="KNE67119.1"/>
    <property type="molecule type" value="Genomic_DNA"/>
</dbReference>
<evidence type="ECO:0000313" key="2">
    <source>
        <dbReference type="EMBL" id="KNE67119.1"/>
    </source>
</evidence>
<protein>
    <submittedName>
        <fullName evidence="2">Uncharacterized protein</fullName>
    </submittedName>
</protein>
<proteinExistence type="predicted"/>
<dbReference type="Proteomes" id="UP000054350">
    <property type="component" value="Unassembled WGS sequence"/>
</dbReference>
<dbReference type="VEuPathDB" id="FungiDB:AMAG_19653"/>
<keyword evidence="3" id="KW-1185">Reference proteome</keyword>
<reference evidence="3" key="2">
    <citation type="submission" date="2009-11" db="EMBL/GenBank/DDBJ databases">
        <title>The Genome Sequence of Allomyces macrogynus strain ATCC 38327.</title>
        <authorList>
            <consortium name="The Broad Institute Genome Sequencing Platform"/>
            <person name="Russ C."/>
            <person name="Cuomo C."/>
            <person name="Shea T."/>
            <person name="Young S.K."/>
            <person name="Zeng Q."/>
            <person name="Koehrsen M."/>
            <person name="Haas B."/>
            <person name="Borodovsky M."/>
            <person name="Guigo R."/>
            <person name="Alvarado L."/>
            <person name="Berlin A."/>
            <person name="Borenstein D."/>
            <person name="Chen Z."/>
            <person name="Engels R."/>
            <person name="Freedman E."/>
            <person name="Gellesch M."/>
            <person name="Goldberg J."/>
            <person name="Griggs A."/>
            <person name="Gujja S."/>
            <person name="Heiman D."/>
            <person name="Hepburn T."/>
            <person name="Howarth C."/>
            <person name="Jen D."/>
            <person name="Larson L."/>
            <person name="Lewis B."/>
            <person name="Mehta T."/>
            <person name="Park D."/>
            <person name="Pearson M."/>
            <person name="Roberts A."/>
            <person name="Saif S."/>
            <person name="Shenoy N."/>
            <person name="Sisk P."/>
            <person name="Stolte C."/>
            <person name="Sykes S."/>
            <person name="Walk T."/>
            <person name="White J."/>
            <person name="Yandava C."/>
            <person name="Burger G."/>
            <person name="Gray M.W."/>
            <person name="Holland P.W.H."/>
            <person name="King N."/>
            <person name="Lang F.B.F."/>
            <person name="Roger A.J."/>
            <person name="Ruiz-Trillo I."/>
            <person name="Lander E."/>
            <person name="Nusbaum C."/>
        </authorList>
    </citation>
    <scope>NUCLEOTIDE SEQUENCE [LARGE SCALE GENOMIC DNA]</scope>
    <source>
        <strain evidence="3">ATCC 38327</strain>
    </source>
</reference>
<accession>A0A0L0SXS0</accession>
<evidence type="ECO:0000313" key="3">
    <source>
        <dbReference type="Proteomes" id="UP000054350"/>
    </source>
</evidence>
<name>A0A0L0SXS0_ALLM3</name>
<feature type="region of interest" description="Disordered" evidence="1">
    <location>
        <begin position="42"/>
        <end position="61"/>
    </location>
</feature>
<sequence>MQSQALFQLGNRANELFSTVPTPSGSDASPDLQRHGDLLNVSLGEHRRRKITDSSVTSRPD</sequence>
<organism evidence="2 3">
    <name type="scientific">Allomyces macrogynus (strain ATCC 38327)</name>
    <name type="common">Allomyces javanicus var. macrogynus</name>
    <dbReference type="NCBI Taxonomy" id="578462"/>
    <lineage>
        <taxon>Eukaryota</taxon>
        <taxon>Fungi</taxon>
        <taxon>Fungi incertae sedis</taxon>
        <taxon>Blastocladiomycota</taxon>
        <taxon>Blastocladiomycetes</taxon>
        <taxon>Blastocladiales</taxon>
        <taxon>Blastocladiaceae</taxon>
        <taxon>Allomyces</taxon>
    </lineage>
</organism>
<evidence type="ECO:0000256" key="1">
    <source>
        <dbReference type="SAM" id="MobiDB-lite"/>
    </source>
</evidence>
<reference evidence="2 3" key="1">
    <citation type="submission" date="2009-11" db="EMBL/GenBank/DDBJ databases">
        <title>Annotation of Allomyces macrogynus ATCC 38327.</title>
        <authorList>
            <consortium name="The Broad Institute Genome Sequencing Platform"/>
            <person name="Russ C."/>
            <person name="Cuomo C."/>
            <person name="Burger G."/>
            <person name="Gray M.W."/>
            <person name="Holland P.W.H."/>
            <person name="King N."/>
            <person name="Lang F.B.F."/>
            <person name="Roger A.J."/>
            <person name="Ruiz-Trillo I."/>
            <person name="Young S.K."/>
            <person name="Zeng Q."/>
            <person name="Gargeya S."/>
            <person name="Fitzgerald M."/>
            <person name="Haas B."/>
            <person name="Abouelleil A."/>
            <person name="Alvarado L."/>
            <person name="Arachchi H.M."/>
            <person name="Berlin A."/>
            <person name="Chapman S.B."/>
            <person name="Gearin G."/>
            <person name="Goldberg J."/>
            <person name="Griggs A."/>
            <person name="Gujja S."/>
            <person name="Hansen M."/>
            <person name="Heiman D."/>
            <person name="Howarth C."/>
            <person name="Larimer J."/>
            <person name="Lui A."/>
            <person name="MacDonald P.J.P."/>
            <person name="McCowen C."/>
            <person name="Montmayeur A."/>
            <person name="Murphy C."/>
            <person name="Neiman D."/>
            <person name="Pearson M."/>
            <person name="Priest M."/>
            <person name="Roberts A."/>
            <person name="Saif S."/>
            <person name="Shea T."/>
            <person name="Sisk P."/>
            <person name="Stolte C."/>
            <person name="Sykes S."/>
            <person name="Wortman J."/>
            <person name="Nusbaum C."/>
            <person name="Birren B."/>
        </authorList>
    </citation>
    <scope>NUCLEOTIDE SEQUENCE [LARGE SCALE GENOMIC DNA]</scope>
    <source>
        <strain evidence="2 3">ATCC 38327</strain>
    </source>
</reference>